<name>A0AAN4VT71_9BACT</name>
<comment type="caution">
    <text evidence="1">The sequence shown here is derived from an EMBL/GenBank/DDBJ whole genome shotgun (WGS) entry which is preliminary data.</text>
</comment>
<dbReference type="AlphaFoldDB" id="A0AAN4VT71"/>
<gene>
    <name evidence="1" type="ORF">PEDI_00930</name>
</gene>
<proteinExistence type="predicted"/>
<evidence type="ECO:0000313" key="2">
    <source>
        <dbReference type="Proteomes" id="UP001310022"/>
    </source>
</evidence>
<dbReference type="Pfam" id="PF09912">
    <property type="entry name" value="DUF2141"/>
    <property type="match status" value="1"/>
</dbReference>
<dbReference type="Proteomes" id="UP001310022">
    <property type="component" value="Unassembled WGS sequence"/>
</dbReference>
<protein>
    <recommendedName>
        <fullName evidence="3">DUF2141 domain-containing protein</fullName>
    </recommendedName>
</protein>
<evidence type="ECO:0008006" key="3">
    <source>
        <dbReference type="Google" id="ProtNLM"/>
    </source>
</evidence>
<sequence>MGWLFFGINTCLYANDDKTTEVRVTVTNLRSEEGQVILSLFDNAEDFPSQKKAIKTFKADIRDGKANFQFHLPAGTYAFAFTHDENNNGKRDTNFIGMPKEGVGASNNAKGSFGPPKFEDAKFTIADQPIQSTVETNYL</sequence>
<organism evidence="1 2">
    <name type="scientific">Persicobacter diffluens</name>
    <dbReference type="NCBI Taxonomy" id="981"/>
    <lineage>
        <taxon>Bacteria</taxon>
        <taxon>Pseudomonadati</taxon>
        <taxon>Bacteroidota</taxon>
        <taxon>Cytophagia</taxon>
        <taxon>Cytophagales</taxon>
        <taxon>Persicobacteraceae</taxon>
        <taxon>Persicobacter</taxon>
    </lineage>
</organism>
<dbReference type="EMBL" id="BQKE01000001">
    <property type="protein sequence ID" value="GJM59541.1"/>
    <property type="molecule type" value="Genomic_DNA"/>
</dbReference>
<evidence type="ECO:0000313" key="1">
    <source>
        <dbReference type="EMBL" id="GJM59541.1"/>
    </source>
</evidence>
<accession>A0AAN4VT71</accession>
<reference evidence="1 2" key="1">
    <citation type="submission" date="2021-12" db="EMBL/GenBank/DDBJ databases">
        <title>Genome sequencing of bacteria with rrn-lacking chromosome and rrn-plasmid.</title>
        <authorList>
            <person name="Anda M."/>
            <person name="Iwasaki W."/>
        </authorList>
    </citation>
    <scope>NUCLEOTIDE SEQUENCE [LARGE SCALE GENOMIC DNA]</scope>
    <source>
        <strain evidence="1 2">NBRC 15940</strain>
    </source>
</reference>
<dbReference type="InterPro" id="IPR018673">
    <property type="entry name" value="DUF2141"/>
</dbReference>
<keyword evidence="2" id="KW-1185">Reference proteome</keyword>